<evidence type="ECO:0000313" key="1">
    <source>
        <dbReference type="EMBL" id="GAA4334922.1"/>
    </source>
</evidence>
<comment type="caution">
    <text evidence="1">The sequence shown here is derived from an EMBL/GenBank/DDBJ whole genome shotgun (WGS) entry which is preliminary data.</text>
</comment>
<reference evidence="2" key="1">
    <citation type="journal article" date="2019" name="Int. J. Syst. Evol. Microbiol.">
        <title>The Global Catalogue of Microorganisms (GCM) 10K type strain sequencing project: providing services to taxonomists for standard genome sequencing and annotation.</title>
        <authorList>
            <consortium name="The Broad Institute Genomics Platform"/>
            <consortium name="The Broad Institute Genome Sequencing Center for Infectious Disease"/>
            <person name="Wu L."/>
            <person name="Ma J."/>
        </authorList>
    </citation>
    <scope>NUCLEOTIDE SEQUENCE [LARGE SCALE GENOMIC DNA]</scope>
    <source>
        <strain evidence="2">JCM 17666</strain>
    </source>
</reference>
<gene>
    <name evidence="1" type="ORF">GCM10023144_27650</name>
</gene>
<dbReference type="EMBL" id="BAABFO010000012">
    <property type="protein sequence ID" value="GAA4334922.1"/>
    <property type="molecule type" value="Genomic_DNA"/>
</dbReference>
<keyword evidence="2" id="KW-1185">Reference proteome</keyword>
<evidence type="ECO:0000313" key="2">
    <source>
        <dbReference type="Proteomes" id="UP001501671"/>
    </source>
</evidence>
<name>A0ABP8H659_9BURK</name>
<dbReference type="Pfam" id="PF14076">
    <property type="entry name" value="DUF4258"/>
    <property type="match status" value="1"/>
</dbReference>
<accession>A0ABP8H659</accession>
<dbReference type="InterPro" id="IPR025354">
    <property type="entry name" value="DUF4258"/>
</dbReference>
<dbReference type="Proteomes" id="UP001501671">
    <property type="component" value="Unassembled WGS sequence"/>
</dbReference>
<evidence type="ECO:0008006" key="3">
    <source>
        <dbReference type="Google" id="ProtNLM"/>
    </source>
</evidence>
<protein>
    <recommendedName>
        <fullName evidence="3">DUF4258 domain-containing protein</fullName>
    </recommendedName>
</protein>
<sequence length="103" mass="11741">MVAPIPLRMTDANFLRILRELSSVTANIKLSRHARERMSERGFTVAQIYACVRRGVIYEPVHQDVRGDFKCTLRHTHAGDEIHVAVALKRNARGDWIAVLTVF</sequence>
<organism evidence="1 2">
    <name type="scientific">Pigmentiphaga soli</name>
    <dbReference type="NCBI Taxonomy" id="1007095"/>
    <lineage>
        <taxon>Bacteria</taxon>
        <taxon>Pseudomonadati</taxon>
        <taxon>Pseudomonadota</taxon>
        <taxon>Betaproteobacteria</taxon>
        <taxon>Burkholderiales</taxon>
        <taxon>Alcaligenaceae</taxon>
        <taxon>Pigmentiphaga</taxon>
    </lineage>
</organism>
<proteinExistence type="predicted"/>